<dbReference type="RefSeq" id="WP_200399791.1">
    <property type="nucleotide sequence ID" value="NZ_CP066831.1"/>
</dbReference>
<keyword evidence="3" id="KW-1185">Reference proteome</keyword>
<gene>
    <name evidence="2" type="ORF">JEQ17_39985</name>
</gene>
<evidence type="ECO:0000313" key="3">
    <source>
        <dbReference type="Proteomes" id="UP000595636"/>
    </source>
</evidence>
<dbReference type="EMBL" id="CP066831">
    <property type="protein sequence ID" value="QQM44980.1"/>
    <property type="molecule type" value="Genomic_DNA"/>
</dbReference>
<feature type="compositionally biased region" description="Pro residues" evidence="1">
    <location>
        <begin position="1"/>
        <end position="10"/>
    </location>
</feature>
<protein>
    <submittedName>
        <fullName evidence="2">Uncharacterized protein</fullName>
    </submittedName>
</protein>
<evidence type="ECO:0000256" key="1">
    <source>
        <dbReference type="SAM" id="MobiDB-lite"/>
    </source>
</evidence>
<reference evidence="2 3" key="1">
    <citation type="submission" date="2020-12" db="EMBL/GenBank/DDBJ databases">
        <title>A novel species.</title>
        <authorList>
            <person name="Li K."/>
        </authorList>
    </citation>
    <scope>NUCLEOTIDE SEQUENCE [LARGE SCALE GENOMIC DNA]</scope>
    <source>
        <strain evidence="2 3">ZYC-3</strain>
    </source>
</reference>
<organism evidence="2 3">
    <name type="scientific">Streptomyces liliifuscus</name>
    <dbReference type="NCBI Taxonomy" id="2797636"/>
    <lineage>
        <taxon>Bacteria</taxon>
        <taxon>Bacillati</taxon>
        <taxon>Actinomycetota</taxon>
        <taxon>Actinomycetes</taxon>
        <taxon>Kitasatosporales</taxon>
        <taxon>Streptomycetaceae</taxon>
        <taxon>Streptomyces</taxon>
    </lineage>
</organism>
<evidence type="ECO:0000313" key="2">
    <source>
        <dbReference type="EMBL" id="QQM44980.1"/>
    </source>
</evidence>
<sequence>MTGPSVPSPPAGRAAHPDPRAGQWPPRLLPGLWVDLGDWHSKRHVWLRTPAARFTCRHGCAYDAYGAADVAHLTEHVDTDHARDCPGPRSEEHTHG</sequence>
<dbReference type="KEGG" id="slf:JEQ17_39985"/>
<name>A0A7T7L219_9ACTN</name>
<accession>A0A7T7L219</accession>
<proteinExistence type="predicted"/>
<feature type="region of interest" description="Disordered" evidence="1">
    <location>
        <begin position="1"/>
        <end position="25"/>
    </location>
</feature>
<dbReference type="AlphaFoldDB" id="A0A7T7L219"/>
<dbReference type="Proteomes" id="UP000595636">
    <property type="component" value="Chromosome"/>
</dbReference>